<evidence type="ECO:0000313" key="2">
    <source>
        <dbReference type="EMBL" id="RHM69168.1"/>
    </source>
</evidence>
<gene>
    <name evidence="2" type="ORF">DWZ50_18455</name>
    <name evidence="1" type="ORF">PNW85_17615</name>
</gene>
<evidence type="ECO:0000313" key="1">
    <source>
        <dbReference type="EMBL" id="MDB8688443.1"/>
    </source>
</evidence>
<dbReference type="EMBL" id="QRQE01000075">
    <property type="protein sequence ID" value="RHM69168.1"/>
    <property type="molecule type" value="Genomic_DNA"/>
</dbReference>
<dbReference type="Proteomes" id="UP000285610">
    <property type="component" value="Unassembled WGS sequence"/>
</dbReference>
<protein>
    <submittedName>
        <fullName evidence="2">Uncharacterized protein</fullName>
    </submittedName>
</protein>
<dbReference type="RefSeq" id="WP_118445360.1">
    <property type="nucleotide sequence ID" value="NZ_JAQMLA010000085.1"/>
</dbReference>
<reference evidence="2 3" key="1">
    <citation type="submission" date="2018-08" db="EMBL/GenBank/DDBJ databases">
        <title>A genome reference for cultivated species of the human gut microbiota.</title>
        <authorList>
            <person name="Zou Y."/>
            <person name="Xue W."/>
            <person name="Luo G."/>
        </authorList>
    </citation>
    <scope>NUCLEOTIDE SEQUENCE [LARGE SCALE GENOMIC DNA]</scope>
    <source>
        <strain evidence="2 3">AF33-12</strain>
    </source>
</reference>
<comment type="caution">
    <text evidence="2">The sequence shown here is derived from an EMBL/GenBank/DDBJ whole genome shotgun (WGS) entry which is preliminary data.</text>
</comment>
<evidence type="ECO:0000313" key="3">
    <source>
        <dbReference type="Proteomes" id="UP000285610"/>
    </source>
</evidence>
<organism evidence="2 3">
    <name type="scientific">Mediterraneibacter gnavus</name>
    <name type="common">Ruminococcus gnavus</name>
    <dbReference type="NCBI Taxonomy" id="33038"/>
    <lineage>
        <taxon>Bacteria</taxon>
        <taxon>Bacillati</taxon>
        <taxon>Bacillota</taxon>
        <taxon>Clostridia</taxon>
        <taxon>Lachnospirales</taxon>
        <taxon>Lachnospiraceae</taxon>
        <taxon>Mediterraneibacter</taxon>
    </lineage>
</organism>
<dbReference type="AlphaFoldDB" id="A0A415S231"/>
<reference evidence="1" key="2">
    <citation type="submission" date="2023-01" db="EMBL/GenBank/DDBJ databases">
        <title>Human gut microbiome strain richness.</title>
        <authorList>
            <person name="Chen-Liaw A."/>
        </authorList>
    </citation>
    <scope>NUCLEOTIDE SEQUENCE</scope>
    <source>
        <strain evidence="1">RTP21484st1_H11_RTP21484_190118</strain>
    </source>
</reference>
<sequence>MSNTVYSADKPADCAYCYFWRGKKKGCELSSCYYLIQPVEEETAPHEPGKIGDCKSCPYGRHSPCIGFCMAKILQEMKEQHG</sequence>
<dbReference type="EMBL" id="JAQMLA010000085">
    <property type="protein sequence ID" value="MDB8688443.1"/>
    <property type="molecule type" value="Genomic_DNA"/>
</dbReference>
<proteinExistence type="predicted"/>
<name>A0A415S231_MEDGN</name>
<accession>A0A415S231</accession>
<dbReference type="Proteomes" id="UP001212160">
    <property type="component" value="Unassembled WGS sequence"/>
</dbReference>